<comment type="caution">
    <text evidence="4">The sequence shown here is derived from an EMBL/GenBank/DDBJ whole genome shotgun (WGS) entry which is preliminary data.</text>
</comment>
<dbReference type="PROSITE" id="PS50043">
    <property type="entry name" value="HTH_LUXR_2"/>
    <property type="match status" value="1"/>
</dbReference>
<reference evidence="4" key="1">
    <citation type="submission" date="2023-07" db="EMBL/GenBank/DDBJ databases">
        <title>Degradation of tert-butanol by M. austroafricanum TBA100.</title>
        <authorList>
            <person name="Helbich S."/>
            <person name="Vainshtein Y."/>
        </authorList>
    </citation>
    <scope>NUCLEOTIDE SEQUENCE</scope>
    <source>
        <strain evidence="4">TBA100</strain>
    </source>
</reference>
<dbReference type="PROSITE" id="PS00622">
    <property type="entry name" value="HTH_LUXR_1"/>
    <property type="match status" value="1"/>
</dbReference>
<dbReference type="EMBL" id="JAUHTC010000054">
    <property type="protein sequence ID" value="MDN4519382.1"/>
    <property type="molecule type" value="Genomic_DNA"/>
</dbReference>
<accession>A0ABT8HF44</accession>
<keyword evidence="5" id="KW-1185">Reference proteome</keyword>
<protein>
    <submittedName>
        <fullName evidence="4">AAA family ATPase</fullName>
    </submittedName>
</protein>
<dbReference type="InterPro" id="IPR036388">
    <property type="entry name" value="WH-like_DNA-bd_sf"/>
</dbReference>
<feature type="domain" description="HTH luxR-type" evidence="3">
    <location>
        <begin position="854"/>
        <end position="919"/>
    </location>
</feature>
<dbReference type="InterPro" id="IPR027417">
    <property type="entry name" value="P-loop_NTPase"/>
</dbReference>
<organism evidence="4 5">
    <name type="scientific">Mycolicibacterium austroafricanum</name>
    <name type="common">Mycobacterium austroafricanum</name>
    <dbReference type="NCBI Taxonomy" id="39687"/>
    <lineage>
        <taxon>Bacteria</taxon>
        <taxon>Bacillati</taxon>
        <taxon>Actinomycetota</taxon>
        <taxon>Actinomycetes</taxon>
        <taxon>Mycobacteriales</taxon>
        <taxon>Mycobacteriaceae</taxon>
        <taxon>Mycolicibacterium</taxon>
    </lineage>
</organism>
<evidence type="ECO:0000313" key="4">
    <source>
        <dbReference type="EMBL" id="MDN4519382.1"/>
    </source>
</evidence>
<evidence type="ECO:0000256" key="2">
    <source>
        <dbReference type="ARBA" id="ARBA00022840"/>
    </source>
</evidence>
<dbReference type="Pfam" id="PF00196">
    <property type="entry name" value="GerE"/>
    <property type="match status" value="1"/>
</dbReference>
<keyword evidence="2" id="KW-0067">ATP-binding</keyword>
<dbReference type="Pfam" id="PF13191">
    <property type="entry name" value="AAA_16"/>
    <property type="match status" value="1"/>
</dbReference>
<dbReference type="RefSeq" id="WP_301161466.1">
    <property type="nucleotide sequence ID" value="NZ_JAUHTC010000054.1"/>
</dbReference>
<dbReference type="SMART" id="SM00421">
    <property type="entry name" value="HTH_LUXR"/>
    <property type="match status" value="1"/>
</dbReference>
<dbReference type="Gene3D" id="1.10.10.10">
    <property type="entry name" value="Winged helix-like DNA-binding domain superfamily/Winged helix DNA-binding domain"/>
    <property type="match status" value="1"/>
</dbReference>
<dbReference type="Gene3D" id="1.25.40.10">
    <property type="entry name" value="Tetratricopeptide repeat domain"/>
    <property type="match status" value="1"/>
</dbReference>
<dbReference type="InterPro" id="IPR011990">
    <property type="entry name" value="TPR-like_helical_dom_sf"/>
</dbReference>
<name>A0ABT8HF44_MYCAO</name>
<dbReference type="InterPro" id="IPR041664">
    <property type="entry name" value="AAA_16"/>
</dbReference>
<dbReference type="InterPro" id="IPR000792">
    <property type="entry name" value="Tscrpt_reg_LuxR_C"/>
</dbReference>
<dbReference type="CDD" id="cd06170">
    <property type="entry name" value="LuxR_C_like"/>
    <property type="match status" value="1"/>
</dbReference>
<evidence type="ECO:0000256" key="1">
    <source>
        <dbReference type="ARBA" id="ARBA00022741"/>
    </source>
</evidence>
<dbReference type="Proteomes" id="UP001172687">
    <property type="component" value="Unassembled WGS sequence"/>
</dbReference>
<sequence>MMSGVGGGYGLTAASAAAVDDFLESARRHPAGMLIEGDAGIGKTTMWNTVVQRAAEAGFVVLTARAGQAESGLAHAAVADLLSAVDPEIVDALPDMQRLAAGRVQLRDHAGGRPADERATAAALLSAVHAAGARAPVLIAIDDVQWLDASSRAVLAFAARRLKGAVGVVATERTGQQSQERAASWLQVGTGGLARVQVAPMSLGALHSMLSDRLGRRFSRPAIVRIAEASGGNPLYALELARVMDGDMLRPGVRLPSTLAEVVGLRVDKLDDDVRDVLLVAASVTQPTVDLLAQTLAVRAEQVTALLESAEVEGVIAIEGNRVRFTHPLLASGIYDSAAPARRREFHRRLADIQTQPELRARHLALAATVADDATLATLDAAADSARARGAPAAAAELVELAIRLGGDRVSRRIRAAEHHYVAGDMPRAAELLDQVTGDLRPGVLRAIALNLRAGVRIFEDDYAGAVVLLERACADAADNDEVRVSSLVALAFAQGMVGAFEDQFASALRAVAVAERAGVPALTSQALTTWVYVRLQAGGGLDGPALRRAVELEGADGDTPIPFRASAMQGLALAVTGQLEDADRQLAEIAQRCLHRGAEHDLMAVTGYRTLIAIWRGRFDDAGRLAADLLERARQVGGSMALAMSICAAAAAYRGEETQAREFARQALEQGAGHVPLTAWARATLAFLEVSLGEHHRAVEAAEPLMALYRPFSGTEVITGSFLPDAAEALIALGRHDDAEQMVGALERNGAALDRPWMLAVGNRCRALLLVAQGDLDGALGAVERAMAEHDRLPMPFERARTQLVMGEVLRRLRRRDAAEQIVREALRQFDGLGSPVWADRARKILARVNGSGRSGSVVLTDSELRIAEHVASGMSNKEVADALYVSVKTVETNLTRVYRKLGIRSRAQLGTQLAQLREG</sequence>
<gene>
    <name evidence="4" type="ORF">QYF68_16375</name>
</gene>
<dbReference type="PANTHER" id="PTHR16305:SF35">
    <property type="entry name" value="TRANSCRIPTIONAL ACTIVATOR DOMAIN"/>
    <property type="match status" value="1"/>
</dbReference>
<proteinExistence type="predicted"/>
<keyword evidence="1" id="KW-0547">Nucleotide-binding</keyword>
<dbReference type="SUPFAM" id="SSF48452">
    <property type="entry name" value="TPR-like"/>
    <property type="match status" value="1"/>
</dbReference>
<evidence type="ECO:0000313" key="5">
    <source>
        <dbReference type="Proteomes" id="UP001172687"/>
    </source>
</evidence>
<dbReference type="PANTHER" id="PTHR16305">
    <property type="entry name" value="TESTICULAR SOLUBLE ADENYLYL CYCLASE"/>
    <property type="match status" value="1"/>
</dbReference>
<evidence type="ECO:0000259" key="3">
    <source>
        <dbReference type="PROSITE" id="PS50043"/>
    </source>
</evidence>
<dbReference type="InterPro" id="IPR016032">
    <property type="entry name" value="Sig_transdc_resp-reg_C-effctor"/>
</dbReference>
<dbReference type="PRINTS" id="PR00038">
    <property type="entry name" value="HTHLUXR"/>
</dbReference>
<dbReference type="SUPFAM" id="SSF52540">
    <property type="entry name" value="P-loop containing nucleoside triphosphate hydrolases"/>
    <property type="match status" value="1"/>
</dbReference>
<dbReference type="SUPFAM" id="SSF46894">
    <property type="entry name" value="C-terminal effector domain of the bipartite response regulators"/>
    <property type="match status" value="1"/>
</dbReference>